<feature type="domain" description="VTT" evidence="2">
    <location>
        <begin position="54"/>
        <end position="157"/>
    </location>
</feature>
<dbReference type="STRING" id="392484.LP43_0846"/>
<dbReference type="EMBL" id="JRQD01000002">
    <property type="protein sequence ID" value="KGM07236.1"/>
    <property type="molecule type" value="Genomic_DNA"/>
</dbReference>
<dbReference type="InterPro" id="IPR032816">
    <property type="entry name" value="VTT_dom"/>
</dbReference>
<dbReference type="InterPro" id="IPR051311">
    <property type="entry name" value="DedA_domain"/>
</dbReference>
<proteinExistence type="predicted"/>
<dbReference type="RefSeq" id="WP_036312383.1">
    <property type="nucleotide sequence ID" value="NZ_JRQD01000002.1"/>
</dbReference>
<keyword evidence="1" id="KW-0812">Transmembrane</keyword>
<comment type="caution">
    <text evidence="3">The sequence shown here is derived from an EMBL/GenBank/DDBJ whole genome shotgun (WGS) entry which is preliminary data.</text>
</comment>
<evidence type="ECO:0000313" key="4">
    <source>
        <dbReference type="Proteomes" id="UP000029999"/>
    </source>
</evidence>
<evidence type="ECO:0000313" key="3">
    <source>
        <dbReference type="EMBL" id="KGM07236.1"/>
    </source>
</evidence>
<dbReference type="Proteomes" id="UP000029999">
    <property type="component" value="Unassembled WGS sequence"/>
</dbReference>
<keyword evidence="3" id="KW-0449">Lipoprotein</keyword>
<dbReference type="GO" id="GO:0005886">
    <property type="term" value="C:plasma membrane"/>
    <property type="evidence" value="ECO:0007669"/>
    <property type="project" value="TreeGrafter"/>
</dbReference>
<dbReference type="Pfam" id="PF09335">
    <property type="entry name" value="VTT_dom"/>
    <property type="match status" value="1"/>
</dbReference>
<reference evidence="3 4" key="1">
    <citation type="submission" date="2014-09" db="EMBL/GenBank/DDBJ databases">
        <authorList>
            <person name="Grob C."/>
            <person name="Taubert M."/>
            <person name="Howat A.M."/>
            <person name="Burns O.J."/>
            <person name="Dixon J.L."/>
            <person name="Chen Y."/>
            <person name="Murrell J.C."/>
        </authorList>
    </citation>
    <scope>NUCLEOTIDE SEQUENCE [LARGE SCALE GENOMIC DNA]</scope>
    <source>
        <strain evidence="3">L4</strain>
    </source>
</reference>
<evidence type="ECO:0000259" key="2">
    <source>
        <dbReference type="Pfam" id="PF09335"/>
    </source>
</evidence>
<dbReference type="PANTHER" id="PTHR42709">
    <property type="entry name" value="ALKALINE PHOSPHATASE LIKE PROTEIN"/>
    <property type="match status" value="1"/>
</dbReference>
<dbReference type="AlphaFoldDB" id="A0A0A0BH47"/>
<dbReference type="PANTHER" id="PTHR42709:SF11">
    <property type="entry name" value="DEDA FAMILY PROTEIN"/>
    <property type="match status" value="1"/>
</dbReference>
<organism evidence="3 4">
    <name type="scientific">Methylophaga thiooxydans</name>
    <dbReference type="NCBI Taxonomy" id="392484"/>
    <lineage>
        <taxon>Bacteria</taxon>
        <taxon>Pseudomonadati</taxon>
        <taxon>Pseudomonadota</taxon>
        <taxon>Gammaproteobacteria</taxon>
        <taxon>Thiotrichales</taxon>
        <taxon>Piscirickettsiaceae</taxon>
        <taxon>Methylophaga</taxon>
    </lineage>
</organism>
<keyword evidence="1" id="KW-1133">Transmembrane helix</keyword>
<evidence type="ECO:0000256" key="1">
    <source>
        <dbReference type="SAM" id="Phobius"/>
    </source>
</evidence>
<feature type="transmembrane region" description="Helical" evidence="1">
    <location>
        <begin position="171"/>
        <end position="190"/>
    </location>
</feature>
<gene>
    <name evidence="3" type="ORF">LP43_0846</name>
</gene>
<name>A0A0A0BH47_9GAMM</name>
<feature type="transmembrane region" description="Helical" evidence="1">
    <location>
        <begin position="133"/>
        <end position="159"/>
    </location>
</feature>
<feature type="transmembrane region" description="Helical" evidence="1">
    <location>
        <begin position="100"/>
        <end position="121"/>
    </location>
</feature>
<protein>
    <submittedName>
        <fullName evidence="3">Lipoprotein B</fullName>
    </submittedName>
</protein>
<sequence>MRLFSGLYVQTMHWARHRYASYWLALVSFTESSCFLIPPDVMLAPMTLAKPERAWFYASLTTITSVLGGLLGYAIGLFAFHMAQPWLMSLGYMPAYEQAAMWFEQWGFWAVFIAGFTPIPYKIFTIAAGAANMLLLPFVVGSLIGRGMRFFLVAALMRLGGPRLEASLHQWIDRIGWLTVLILVTGYLIFK</sequence>
<accession>A0A0A0BH47</accession>
<keyword evidence="1" id="KW-0472">Membrane</keyword>
<feature type="transmembrane region" description="Helical" evidence="1">
    <location>
        <begin position="55"/>
        <end position="80"/>
    </location>
</feature>